<feature type="domain" description="Dof-type" evidence="11">
    <location>
        <begin position="56"/>
        <end position="110"/>
    </location>
</feature>
<dbReference type="PROSITE" id="PS01361">
    <property type="entry name" value="ZF_DOF_1"/>
    <property type="match status" value="1"/>
</dbReference>
<evidence type="ECO:0000256" key="9">
    <source>
        <dbReference type="RuleBase" id="RU369094"/>
    </source>
</evidence>
<protein>
    <recommendedName>
        <fullName evidence="9">Dof zinc finger protein</fullName>
    </recommendedName>
</protein>
<dbReference type="GO" id="GO:0003700">
    <property type="term" value="F:DNA-binding transcription factor activity"/>
    <property type="evidence" value="ECO:0007669"/>
    <property type="project" value="UniProtKB-UniRule"/>
</dbReference>
<evidence type="ECO:0000256" key="3">
    <source>
        <dbReference type="ARBA" id="ARBA00022833"/>
    </source>
</evidence>
<evidence type="ECO:0000313" key="12">
    <source>
        <dbReference type="EnsemblPlants" id="Kaladp0037s0452.1.v1.1"/>
    </source>
</evidence>
<keyword evidence="7 8" id="KW-0539">Nucleus</keyword>
<keyword evidence="5 8" id="KW-0238">DNA-binding</keyword>
<dbReference type="GO" id="GO:0008270">
    <property type="term" value="F:zinc ion binding"/>
    <property type="evidence" value="ECO:0007669"/>
    <property type="project" value="UniProtKB-KW"/>
</dbReference>
<feature type="region of interest" description="Disordered" evidence="10">
    <location>
        <begin position="100"/>
        <end position="120"/>
    </location>
</feature>
<evidence type="ECO:0000256" key="4">
    <source>
        <dbReference type="ARBA" id="ARBA00023015"/>
    </source>
</evidence>
<reference evidence="12" key="1">
    <citation type="submission" date="2021-01" db="UniProtKB">
        <authorList>
            <consortium name="EnsemblPlants"/>
        </authorList>
    </citation>
    <scope>IDENTIFICATION</scope>
</reference>
<feature type="compositionally biased region" description="Low complexity" evidence="10">
    <location>
        <begin position="253"/>
        <end position="264"/>
    </location>
</feature>
<dbReference type="PANTHER" id="PTHR31992">
    <property type="entry name" value="DOF ZINC FINGER PROTEIN DOF1.4-RELATED"/>
    <property type="match status" value="1"/>
</dbReference>
<evidence type="ECO:0000313" key="13">
    <source>
        <dbReference type="Proteomes" id="UP000594263"/>
    </source>
</evidence>
<accession>A0A7N0ZUH3</accession>
<feature type="compositionally biased region" description="Low complexity" evidence="10">
    <location>
        <begin position="23"/>
        <end position="35"/>
    </location>
</feature>
<dbReference type="PROSITE" id="PS50884">
    <property type="entry name" value="ZF_DOF_2"/>
    <property type="match status" value="1"/>
</dbReference>
<dbReference type="Proteomes" id="UP000594263">
    <property type="component" value="Unplaced"/>
</dbReference>
<proteinExistence type="predicted"/>
<comment type="function">
    <text evidence="9">Transcription factor that binds specifically to a 5'-AA[AG]G-3' consensus core sequence.</text>
</comment>
<keyword evidence="2 8" id="KW-0863">Zinc-finger</keyword>
<organism evidence="12 13">
    <name type="scientific">Kalanchoe fedtschenkoi</name>
    <name type="common">Lavender scallops</name>
    <name type="synonym">South American air plant</name>
    <dbReference type="NCBI Taxonomy" id="63787"/>
    <lineage>
        <taxon>Eukaryota</taxon>
        <taxon>Viridiplantae</taxon>
        <taxon>Streptophyta</taxon>
        <taxon>Embryophyta</taxon>
        <taxon>Tracheophyta</taxon>
        <taxon>Spermatophyta</taxon>
        <taxon>Magnoliopsida</taxon>
        <taxon>eudicotyledons</taxon>
        <taxon>Gunneridae</taxon>
        <taxon>Pentapetalae</taxon>
        <taxon>Saxifragales</taxon>
        <taxon>Crassulaceae</taxon>
        <taxon>Kalanchoe</taxon>
    </lineage>
</organism>
<name>A0A7N0ZUH3_KALFE</name>
<dbReference type="GO" id="GO:0003677">
    <property type="term" value="F:DNA binding"/>
    <property type="evidence" value="ECO:0007669"/>
    <property type="project" value="UniProtKB-UniRule"/>
</dbReference>
<dbReference type="Pfam" id="PF02701">
    <property type="entry name" value="Zn_ribbon_Dof"/>
    <property type="match status" value="1"/>
</dbReference>
<evidence type="ECO:0000256" key="5">
    <source>
        <dbReference type="ARBA" id="ARBA00023125"/>
    </source>
</evidence>
<evidence type="ECO:0000256" key="7">
    <source>
        <dbReference type="ARBA" id="ARBA00023242"/>
    </source>
</evidence>
<dbReference type="GO" id="GO:0005634">
    <property type="term" value="C:nucleus"/>
    <property type="evidence" value="ECO:0007669"/>
    <property type="project" value="UniProtKB-SubCell"/>
</dbReference>
<comment type="subcellular location">
    <subcellularLocation>
        <location evidence="8 9">Nucleus</location>
    </subcellularLocation>
</comment>
<keyword evidence="13" id="KW-1185">Reference proteome</keyword>
<evidence type="ECO:0000256" key="10">
    <source>
        <dbReference type="SAM" id="MobiDB-lite"/>
    </source>
</evidence>
<evidence type="ECO:0000256" key="8">
    <source>
        <dbReference type="PROSITE-ProRule" id="PRU00071"/>
    </source>
</evidence>
<dbReference type="InterPro" id="IPR045174">
    <property type="entry name" value="Dof"/>
</dbReference>
<evidence type="ECO:0000259" key="11">
    <source>
        <dbReference type="PROSITE" id="PS50884"/>
    </source>
</evidence>
<sequence>MDAAQWPKVLVYDFHKEIGLIEGSSGDNTASNSSSLHSKQDKNKKTRPPPNKDHALNCPRCNSTNTKFCYYNNYNPTQPRYLCKACRRYWTQGGTLRNVPVGGSSRKKNKPSPIPSHFNSNKLFLDLNPKQTNMLSNFSAPAPPTRGLMHESQDADMGLYYANAHHFLPIPPTFELSAASQGALSPYHAPISEANTRLLYPSSGFHFQDIIKPTLNLCMDEGGGATHHDRSHMGSTGRIPYHFGDLKQASATSSQNNNVSDQSNGRTRDSDNSLLYWNKHGLYN</sequence>
<dbReference type="AlphaFoldDB" id="A0A7N0ZUH3"/>
<keyword evidence="1 9" id="KW-0479">Metal-binding</keyword>
<keyword evidence="3 9" id="KW-0862">Zinc</keyword>
<evidence type="ECO:0000256" key="1">
    <source>
        <dbReference type="ARBA" id="ARBA00022723"/>
    </source>
</evidence>
<dbReference type="InterPro" id="IPR003851">
    <property type="entry name" value="Znf_Dof"/>
</dbReference>
<dbReference type="PANTHER" id="PTHR31992:SF285">
    <property type="entry name" value="DOF ZINC FINGER PROTEIN DOF4.6"/>
    <property type="match status" value="1"/>
</dbReference>
<keyword evidence="4 9" id="KW-0805">Transcription regulation</keyword>
<feature type="region of interest" description="Disordered" evidence="10">
    <location>
        <begin position="23"/>
        <end position="58"/>
    </location>
</feature>
<feature type="region of interest" description="Disordered" evidence="10">
    <location>
        <begin position="250"/>
        <end position="272"/>
    </location>
</feature>
<dbReference type="EnsemblPlants" id="Kaladp0037s0452.1.v1.1">
    <property type="protein sequence ID" value="Kaladp0037s0452.1.v1.1"/>
    <property type="gene ID" value="Kaladp0037s0452.v1.1"/>
</dbReference>
<evidence type="ECO:0000256" key="2">
    <source>
        <dbReference type="ARBA" id="ARBA00022771"/>
    </source>
</evidence>
<evidence type="ECO:0000256" key="6">
    <source>
        <dbReference type="ARBA" id="ARBA00023163"/>
    </source>
</evidence>
<dbReference type="Gramene" id="Kaladp0037s0452.1.v1.1">
    <property type="protein sequence ID" value="Kaladp0037s0452.1.v1.1"/>
    <property type="gene ID" value="Kaladp0037s0452.v1.1"/>
</dbReference>
<keyword evidence="6 9" id="KW-0804">Transcription</keyword>